<proteinExistence type="predicted"/>
<organism evidence="1 2">
    <name type="scientific">Ooceraea biroi</name>
    <name type="common">Clonal raider ant</name>
    <name type="synonym">Cerapachys biroi</name>
    <dbReference type="NCBI Taxonomy" id="2015173"/>
    <lineage>
        <taxon>Eukaryota</taxon>
        <taxon>Metazoa</taxon>
        <taxon>Ecdysozoa</taxon>
        <taxon>Arthropoda</taxon>
        <taxon>Hexapoda</taxon>
        <taxon>Insecta</taxon>
        <taxon>Pterygota</taxon>
        <taxon>Neoptera</taxon>
        <taxon>Endopterygota</taxon>
        <taxon>Hymenoptera</taxon>
        <taxon>Apocrita</taxon>
        <taxon>Aculeata</taxon>
        <taxon>Formicoidea</taxon>
        <taxon>Formicidae</taxon>
        <taxon>Dorylinae</taxon>
        <taxon>Ooceraea</taxon>
    </lineage>
</organism>
<gene>
    <name evidence="1" type="ORF">X777_15599</name>
</gene>
<name>A0A026VUP5_OOCBI</name>
<dbReference type="EMBL" id="KK107847">
    <property type="protein sequence ID" value="EZA47472.1"/>
    <property type="molecule type" value="Genomic_DNA"/>
</dbReference>
<dbReference type="OrthoDB" id="2017893at2759"/>
<evidence type="ECO:0000313" key="2">
    <source>
        <dbReference type="Proteomes" id="UP000053097"/>
    </source>
</evidence>
<dbReference type="Proteomes" id="UP000053097">
    <property type="component" value="Unassembled WGS sequence"/>
</dbReference>
<accession>A0A026VUP5</accession>
<protein>
    <submittedName>
        <fullName evidence="1">Uncharacterized protein</fullName>
    </submittedName>
</protein>
<evidence type="ECO:0000313" key="1">
    <source>
        <dbReference type="EMBL" id="EZA47472.1"/>
    </source>
</evidence>
<reference evidence="1 2" key="1">
    <citation type="journal article" date="2014" name="Curr. Biol.">
        <title>The genome of the clonal raider ant Cerapachys biroi.</title>
        <authorList>
            <person name="Oxley P.R."/>
            <person name="Ji L."/>
            <person name="Fetter-Pruneda I."/>
            <person name="McKenzie S.K."/>
            <person name="Li C."/>
            <person name="Hu H."/>
            <person name="Zhang G."/>
            <person name="Kronauer D.J."/>
        </authorList>
    </citation>
    <scope>NUCLEOTIDE SEQUENCE [LARGE SCALE GENOMIC DNA]</scope>
</reference>
<dbReference type="AlphaFoldDB" id="A0A026VUP5"/>
<sequence length="67" mass="7673">MEGDSVLFNAHHEVKQHPADTGCQVEESDCCSYMMAENIPSWIMNLIDQYLFPRIDFPDSLQLALNL</sequence>
<keyword evidence="2" id="KW-1185">Reference proteome</keyword>